<organism evidence="1 3">
    <name type="scientific">Caerostris darwini</name>
    <dbReference type="NCBI Taxonomy" id="1538125"/>
    <lineage>
        <taxon>Eukaryota</taxon>
        <taxon>Metazoa</taxon>
        <taxon>Ecdysozoa</taxon>
        <taxon>Arthropoda</taxon>
        <taxon>Chelicerata</taxon>
        <taxon>Arachnida</taxon>
        <taxon>Araneae</taxon>
        <taxon>Araneomorphae</taxon>
        <taxon>Entelegynae</taxon>
        <taxon>Araneoidea</taxon>
        <taxon>Araneidae</taxon>
        <taxon>Caerostris</taxon>
    </lineage>
</organism>
<evidence type="ECO:0000313" key="3">
    <source>
        <dbReference type="Proteomes" id="UP001054837"/>
    </source>
</evidence>
<gene>
    <name evidence="1" type="ORF">CDAR_473111</name>
    <name evidence="2" type="ORF">CDAR_473231</name>
</gene>
<sequence length="88" mass="9996">MVILSCRDDVLGWNSLVSYWNRLVLERRHFPTTVKVFPPTTNYPPKNPDVMTPDPKEVVDPFLQARGLIHLQDTHLSSDNPDPGLTVS</sequence>
<reference evidence="1 3" key="1">
    <citation type="submission" date="2021-06" db="EMBL/GenBank/DDBJ databases">
        <title>Caerostris darwini draft genome.</title>
        <authorList>
            <person name="Kono N."/>
            <person name="Arakawa K."/>
        </authorList>
    </citation>
    <scope>NUCLEOTIDE SEQUENCE [LARGE SCALE GENOMIC DNA]</scope>
</reference>
<dbReference type="EMBL" id="BPLQ01003034">
    <property type="protein sequence ID" value="GIX97378.1"/>
    <property type="molecule type" value="Genomic_DNA"/>
</dbReference>
<dbReference type="EMBL" id="BPLQ01003034">
    <property type="protein sequence ID" value="GIX97398.1"/>
    <property type="molecule type" value="Genomic_DNA"/>
</dbReference>
<accession>A0AAV4PK55</accession>
<dbReference type="AlphaFoldDB" id="A0AAV4PK55"/>
<evidence type="ECO:0000313" key="2">
    <source>
        <dbReference type="EMBL" id="GIX97398.1"/>
    </source>
</evidence>
<comment type="caution">
    <text evidence="1">The sequence shown here is derived from an EMBL/GenBank/DDBJ whole genome shotgun (WGS) entry which is preliminary data.</text>
</comment>
<evidence type="ECO:0000313" key="1">
    <source>
        <dbReference type="EMBL" id="GIX97378.1"/>
    </source>
</evidence>
<protein>
    <submittedName>
        <fullName evidence="1">Uncharacterized protein</fullName>
    </submittedName>
</protein>
<name>A0AAV4PK55_9ARAC</name>
<proteinExistence type="predicted"/>
<dbReference type="Proteomes" id="UP001054837">
    <property type="component" value="Unassembled WGS sequence"/>
</dbReference>
<keyword evidence="3" id="KW-1185">Reference proteome</keyword>